<accession>A0ABS6DPY0</accession>
<reference evidence="2" key="1">
    <citation type="submission" date="2021-06" db="EMBL/GenBank/DDBJ databases">
        <title>Novel Mycoplasma species detected in California sea lions (Zalophus californianus) from the USA.</title>
        <authorList>
            <person name="Volokhov D.V."/>
            <person name="Furtak V.A."/>
            <person name="Zagorodnyaya T.A."/>
        </authorList>
    </citation>
    <scope>NUCLEOTIDE SEQUENCE [LARGE SCALE GENOMIC DNA]</scope>
    <source>
        <strain evidence="2">CSL 5346</strain>
    </source>
</reference>
<organism evidence="2 3">
    <name type="scientific">Mycoplasma zalophi</name>
    <dbReference type="NCBI Taxonomy" id="191287"/>
    <lineage>
        <taxon>Bacteria</taxon>
        <taxon>Bacillati</taxon>
        <taxon>Mycoplasmatota</taxon>
        <taxon>Mollicutes</taxon>
        <taxon>Mycoplasmataceae</taxon>
        <taxon>Mycoplasma</taxon>
    </lineage>
</organism>
<dbReference type="InterPro" id="IPR058660">
    <property type="entry name" value="WHD_DnaB"/>
</dbReference>
<evidence type="ECO:0000259" key="1">
    <source>
        <dbReference type="Pfam" id="PF25888"/>
    </source>
</evidence>
<dbReference type="RefSeq" id="WP_216488927.1">
    <property type="nucleotide sequence ID" value="NZ_JAHMHH010000002.1"/>
</dbReference>
<name>A0ABS6DPY0_9MOLU</name>
<sequence length="283" mass="33546">MQYNNFYIEKNQYISQTDLENIRILYTPIIGMESVALYHYLLDEFNLTQNPRYEFSLDEVLNYLNCNIEILTDAKDKLEAVGLIRCFESPLFQNMIISLNKPLTIEQYQKSVLAKQLFKLIGEKKYEKIFFAQQLFTLNKDEYINTSKKYTDLFELKDNINLNFDKLHTEIEKSKNINANTNFGNILTPEQFIKQKTNQEPTIYHKKMIENLVNLGFLDEQINLFIDFSLKVNNQIVVNYVETIARDYATKNIMLTNDIKKELEITLEIKNYSKNKQNINNLY</sequence>
<gene>
    <name evidence="2" type="ORF">KQ875_02100</name>
</gene>
<feature type="domain" description="Replicative helicase loading/DNA remodeling protein DnaB N-terminal winged helix" evidence="1">
    <location>
        <begin position="4"/>
        <end position="192"/>
    </location>
</feature>
<evidence type="ECO:0000313" key="3">
    <source>
        <dbReference type="Proteomes" id="UP000718793"/>
    </source>
</evidence>
<protein>
    <submittedName>
        <fullName evidence="2">DnaD domain protein</fullName>
    </submittedName>
</protein>
<evidence type="ECO:0000313" key="2">
    <source>
        <dbReference type="EMBL" id="MBU4692386.1"/>
    </source>
</evidence>
<proteinExistence type="predicted"/>
<dbReference type="Pfam" id="PF25888">
    <property type="entry name" value="WHD_DnaB"/>
    <property type="match status" value="1"/>
</dbReference>
<dbReference type="EMBL" id="JAHMHH010000002">
    <property type="protein sequence ID" value="MBU4692386.1"/>
    <property type="molecule type" value="Genomic_DNA"/>
</dbReference>
<dbReference type="Proteomes" id="UP000718793">
    <property type="component" value="Unassembled WGS sequence"/>
</dbReference>
<keyword evidence="3" id="KW-1185">Reference proteome</keyword>
<comment type="caution">
    <text evidence="2">The sequence shown here is derived from an EMBL/GenBank/DDBJ whole genome shotgun (WGS) entry which is preliminary data.</text>
</comment>